<dbReference type="InterPro" id="IPR002110">
    <property type="entry name" value="Ankyrin_rpt"/>
</dbReference>
<dbReference type="PROSITE" id="PS50088">
    <property type="entry name" value="ANK_REPEAT"/>
    <property type="match status" value="3"/>
</dbReference>
<dbReference type="AlphaFoldDB" id="A0AAE0F2R1"/>
<dbReference type="Gene3D" id="1.25.40.20">
    <property type="entry name" value="Ankyrin repeat-containing domain"/>
    <property type="match status" value="1"/>
</dbReference>
<protein>
    <submittedName>
        <fullName evidence="4">Uncharacterized protein</fullName>
    </submittedName>
</protein>
<feature type="repeat" description="ANK" evidence="3">
    <location>
        <begin position="45"/>
        <end position="77"/>
    </location>
</feature>
<evidence type="ECO:0000313" key="4">
    <source>
        <dbReference type="EMBL" id="KAK3249906.1"/>
    </source>
</evidence>
<dbReference type="SUPFAM" id="SSF48403">
    <property type="entry name" value="Ankyrin repeat"/>
    <property type="match status" value="1"/>
</dbReference>
<sequence>MAHLIHADYTEFELAAKLYAAAKDDDRLSISRLSTKMSVNIVDELGRSPVFSAAYYGNADAIQSLAAKGANVKLQDLEGCTALHYACQQGNFDAVKRLCEAGAKPNVPDNDGSTPVFAAAESKHLNCIEILISYGANLDPIAGMEDRAPLLVVVYDGDNSSLVCCLSPSPRHPTSFRPLFLGALEGGDCICFFSGAPTSLKRDLGDAYATSHTI</sequence>
<comment type="caution">
    <text evidence="4">The sequence shown here is derived from an EMBL/GenBank/DDBJ whole genome shotgun (WGS) entry which is preliminary data.</text>
</comment>
<evidence type="ECO:0000256" key="1">
    <source>
        <dbReference type="ARBA" id="ARBA00022737"/>
    </source>
</evidence>
<evidence type="ECO:0000256" key="3">
    <source>
        <dbReference type="PROSITE-ProRule" id="PRU00023"/>
    </source>
</evidence>
<organism evidence="4 5">
    <name type="scientific">Cymbomonas tetramitiformis</name>
    <dbReference type="NCBI Taxonomy" id="36881"/>
    <lineage>
        <taxon>Eukaryota</taxon>
        <taxon>Viridiplantae</taxon>
        <taxon>Chlorophyta</taxon>
        <taxon>Pyramimonadophyceae</taxon>
        <taxon>Pyramimonadales</taxon>
        <taxon>Pyramimonadaceae</taxon>
        <taxon>Cymbomonas</taxon>
    </lineage>
</organism>
<keyword evidence="5" id="KW-1185">Reference proteome</keyword>
<dbReference type="PROSITE" id="PS50297">
    <property type="entry name" value="ANK_REP_REGION"/>
    <property type="match status" value="3"/>
</dbReference>
<feature type="repeat" description="ANK" evidence="3">
    <location>
        <begin position="78"/>
        <end position="110"/>
    </location>
</feature>
<name>A0AAE0F2R1_9CHLO</name>
<dbReference type="SMART" id="SM00248">
    <property type="entry name" value="ANK"/>
    <property type="match status" value="3"/>
</dbReference>
<feature type="repeat" description="ANK" evidence="3">
    <location>
        <begin position="111"/>
        <end position="139"/>
    </location>
</feature>
<evidence type="ECO:0000256" key="2">
    <source>
        <dbReference type="ARBA" id="ARBA00023043"/>
    </source>
</evidence>
<dbReference type="PANTHER" id="PTHR24171">
    <property type="entry name" value="ANKYRIN REPEAT DOMAIN-CONTAINING PROTEIN 39-RELATED"/>
    <property type="match status" value="1"/>
</dbReference>
<dbReference type="Proteomes" id="UP001190700">
    <property type="component" value="Unassembled WGS sequence"/>
</dbReference>
<dbReference type="Pfam" id="PF12796">
    <property type="entry name" value="Ank_2"/>
    <property type="match status" value="1"/>
</dbReference>
<keyword evidence="2 3" id="KW-0040">ANK repeat</keyword>
<dbReference type="PRINTS" id="PR01415">
    <property type="entry name" value="ANKYRIN"/>
</dbReference>
<dbReference type="EMBL" id="LGRX02027025">
    <property type="protein sequence ID" value="KAK3249906.1"/>
    <property type="molecule type" value="Genomic_DNA"/>
</dbReference>
<gene>
    <name evidence="4" type="ORF">CYMTET_40690</name>
</gene>
<reference evidence="4 5" key="1">
    <citation type="journal article" date="2015" name="Genome Biol. Evol.">
        <title>Comparative Genomics of a Bacterivorous Green Alga Reveals Evolutionary Causalities and Consequences of Phago-Mixotrophic Mode of Nutrition.</title>
        <authorList>
            <person name="Burns J.A."/>
            <person name="Paasch A."/>
            <person name="Narechania A."/>
            <person name="Kim E."/>
        </authorList>
    </citation>
    <scope>NUCLEOTIDE SEQUENCE [LARGE SCALE GENOMIC DNA]</scope>
    <source>
        <strain evidence="4 5">PLY_AMNH</strain>
    </source>
</reference>
<accession>A0AAE0F2R1</accession>
<proteinExistence type="predicted"/>
<dbReference type="InterPro" id="IPR036770">
    <property type="entry name" value="Ankyrin_rpt-contain_sf"/>
</dbReference>
<evidence type="ECO:0000313" key="5">
    <source>
        <dbReference type="Proteomes" id="UP001190700"/>
    </source>
</evidence>
<keyword evidence="1" id="KW-0677">Repeat</keyword>